<dbReference type="AlphaFoldDB" id="A0AAV7K0J8"/>
<evidence type="ECO:0000256" key="2">
    <source>
        <dbReference type="SAM" id="MobiDB-lite"/>
    </source>
</evidence>
<dbReference type="SUPFAM" id="SSF50156">
    <property type="entry name" value="PDZ domain-like"/>
    <property type="match status" value="1"/>
</dbReference>
<proteinExistence type="predicted"/>
<feature type="region of interest" description="Disordered" evidence="2">
    <location>
        <begin position="434"/>
        <end position="458"/>
    </location>
</feature>
<organism evidence="4 5">
    <name type="scientific">Oopsacas minuta</name>
    <dbReference type="NCBI Taxonomy" id="111878"/>
    <lineage>
        <taxon>Eukaryota</taxon>
        <taxon>Metazoa</taxon>
        <taxon>Porifera</taxon>
        <taxon>Hexactinellida</taxon>
        <taxon>Hexasterophora</taxon>
        <taxon>Lyssacinosida</taxon>
        <taxon>Leucopsacidae</taxon>
        <taxon>Oopsacas</taxon>
    </lineage>
</organism>
<reference evidence="4 5" key="1">
    <citation type="journal article" date="2023" name="BMC Biol.">
        <title>The compact genome of the sponge Oopsacas minuta (Hexactinellida) is lacking key metazoan core genes.</title>
        <authorList>
            <person name="Santini S."/>
            <person name="Schenkelaars Q."/>
            <person name="Jourda C."/>
            <person name="Duchesne M."/>
            <person name="Belahbib H."/>
            <person name="Rocher C."/>
            <person name="Selva M."/>
            <person name="Riesgo A."/>
            <person name="Vervoort M."/>
            <person name="Leys S.P."/>
            <person name="Kodjabachian L."/>
            <person name="Le Bivic A."/>
            <person name="Borchiellini C."/>
            <person name="Claverie J.M."/>
            <person name="Renard E."/>
        </authorList>
    </citation>
    <scope>NUCLEOTIDE SEQUENCE [LARGE SCALE GENOMIC DNA]</scope>
    <source>
        <strain evidence="4">SPO-2</strain>
    </source>
</reference>
<evidence type="ECO:0000259" key="3">
    <source>
        <dbReference type="PROSITE" id="PS50106"/>
    </source>
</evidence>
<evidence type="ECO:0000313" key="5">
    <source>
        <dbReference type="Proteomes" id="UP001165289"/>
    </source>
</evidence>
<keyword evidence="1" id="KW-0677">Repeat</keyword>
<sequence>MDWERHPKFYGKTAAGEYETKRIHHNPIRREDENEIVLLEPVTIESQIADFRFPIINLKLGNKEDVNQCNYGKSDFENEVTRSTVYRHDELIRRKAGVIFQTEIVKNVPKIGLVELKQVPHKVEAESIKDRDLVVVRKDVVKGQNTNEVPTQSNTAIHTKNNNDTITIDSKIQVSENQFDIKGEMNSPNKLLKRERVIVKKPPAKIVKKETDTITRTERIRYKTRKTQPLVAKDTVKTHNKIIRKSKMEVFNQETLAVEGIPAEDDENKTPDEALSLARTDMIGIKSEMVKNEIVIDRKQDEIQVADMITDTAIAPEVQKEMEVFKTYGQKEFGFHLYGRKNFEGHYISRIEGGSGAERAGLRVGDRLIRIDGKSADDLKHTDMVELIKNSSATLNVVVRNEIHILRKLKLSVENDVDSTEIAEKILDFSDMDKARPKRKQAPKSQNWKEKKRMFQNL</sequence>
<dbReference type="InterPro" id="IPR051067">
    <property type="entry name" value="NHER"/>
</dbReference>
<dbReference type="Proteomes" id="UP001165289">
    <property type="component" value="Unassembled WGS sequence"/>
</dbReference>
<dbReference type="PANTHER" id="PTHR14191">
    <property type="entry name" value="PDZ DOMAIN CONTAINING PROTEIN"/>
    <property type="match status" value="1"/>
</dbReference>
<dbReference type="PROSITE" id="PS50106">
    <property type="entry name" value="PDZ"/>
    <property type="match status" value="1"/>
</dbReference>
<dbReference type="EMBL" id="JAKMXF010000233">
    <property type="protein sequence ID" value="KAI6654109.1"/>
    <property type="molecule type" value="Genomic_DNA"/>
</dbReference>
<accession>A0AAV7K0J8</accession>
<dbReference type="SMART" id="SM00228">
    <property type="entry name" value="PDZ"/>
    <property type="match status" value="1"/>
</dbReference>
<dbReference type="PANTHER" id="PTHR14191:SF3">
    <property type="entry name" value="NA(+)_H(+) EXCHANGE REGULATORY COFACTOR-LIKE PROTEIN NRFL-1"/>
    <property type="match status" value="1"/>
</dbReference>
<evidence type="ECO:0000256" key="1">
    <source>
        <dbReference type="ARBA" id="ARBA00022737"/>
    </source>
</evidence>
<gene>
    <name evidence="4" type="ORF">LOD99_2955</name>
</gene>
<dbReference type="Pfam" id="PF00595">
    <property type="entry name" value="PDZ"/>
    <property type="match status" value="1"/>
</dbReference>
<dbReference type="GO" id="GO:0043495">
    <property type="term" value="F:protein-membrane adaptor activity"/>
    <property type="evidence" value="ECO:0007669"/>
    <property type="project" value="TreeGrafter"/>
</dbReference>
<dbReference type="InterPro" id="IPR036034">
    <property type="entry name" value="PDZ_sf"/>
</dbReference>
<evidence type="ECO:0000313" key="4">
    <source>
        <dbReference type="EMBL" id="KAI6654109.1"/>
    </source>
</evidence>
<dbReference type="GO" id="GO:0016324">
    <property type="term" value="C:apical plasma membrane"/>
    <property type="evidence" value="ECO:0007669"/>
    <property type="project" value="TreeGrafter"/>
</dbReference>
<keyword evidence="5" id="KW-1185">Reference proteome</keyword>
<comment type="caution">
    <text evidence="4">The sequence shown here is derived from an EMBL/GenBank/DDBJ whole genome shotgun (WGS) entry which is preliminary data.</text>
</comment>
<dbReference type="GO" id="GO:0072659">
    <property type="term" value="P:protein localization to plasma membrane"/>
    <property type="evidence" value="ECO:0007669"/>
    <property type="project" value="TreeGrafter"/>
</dbReference>
<name>A0AAV7K0J8_9METZ</name>
<dbReference type="InterPro" id="IPR001478">
    <property type="entry name" value="PDZ"/>
</dbReference>
<protein>
    <recommendedName>
        <fullName evidence="3">PDZ domain-containing protein</fullName>
    </recommendedName>
</protein>
<dbReference type="Gene3D" id="2.30.42.10">
    <property type="match status" value="1"/>
</dbReference>
<feature type="domain" description="PDZ" evidence="3">
    <location>
        <begin position="321"/>
        <end position="403"/>
    </location>
</feature>